<accession>A0AA37Q8C2</accession>
<evidence type="ECO:0000313" key="9">
    <source>
        <dbReference type="Proteomes" id="UP001161325"/>
    </source>
</evidence>
<gene>
    <name evidence="8" type="ORF">rosag_21050</name>
</gene>
<evidence type="ECO:0000256" key="3">
    <source>
        <dbReference type="ARBA" id="ARBA00023136"/>
    </source>
</evidence>
<dbReference type="InterPro" id="IPR005534">
    <property type="entry name" value="Curli_assmbl/transp-comp_CsgG"/>
</dbReference>
<proteinExistence type="predicted"/>
<feature type="chain" id="PRO_5041206555" description="Curli production assembly/transport component CsgG" evidence="7">
    <location>
        <begin position="29"/>
        <end position="262"/>
    </location>
</feature>
<protein>
    <recommendedName>
        <fullName evidence="10">Curli production assembly/transport component CsgG</fullName>
    </recommendedName>
</protein>
<keyword evidence="5" id="KW-0449">Lipoprotein</keyword>
<feature type="compositionally biased region" description="Basic and acidic residues" evidence="6">
    <location>
        <begin position="253"/>
        <end position="262"/>
    </location>
</feature>
<dbReference type="GO" id="GO:0030288">
    <property type="term" value="C:outer membrane-bounded periplasmic space"/>
    <property type="evidence" value="ECO:0007669"/>
    <property type="project" value="InterPro"/>
</dbReference>
<feature type="signal peptide" evidence="7">
    <location>
        <begin position="1"/>
        <end position="28"/>
    </location>
</feature>
<evidence type="ECO:0008006" key="10">
    <source>
        <dbReference type="Google" id="ProtNLM"/>
    </source>
</evidence>
<evidence type="ECO:0000256" key="1">
    <source>
        <dbReference type="ARBA" id="ARBA00022475"/>
    </source>
</evidence>
<evidence type="ECO:0000256" key="4">
    <source>
        <dbReference type="ARBA" id="ARBA00023139"/>
    </source>
</evidence>
<dbReference type="PANTHER" id="PTHR41164">
    <property type="entry name" value="CURLI PRODUCTION ASSEMBLY/TRANSPORT COMPONENT CSGG"/>
    <property type="match status" value="1"/>
</dbReference>
<evidence type="ECO:0000256" key="2">
    <source>
        <dbReference type="ARBA" id="ARBA00022729"/>
    </source>
</evidence>
<evidence type="ECO:0000256" key="5">
    <source>
        <dbReference type="ARBA" id="ARBA00023288"/>
    </source>
</evidence>
<keyword evidence="3" id="KW-0472">Membrane</keyword>
<keyword evidence="4" id="KW-0564">Palmitate</keyword>
<dbReference type="Proteomes" id="UP001161325">
    <property type="component" value="Unassembled WGS sequence"/>
</dbReference>
<keyword evidence="1" id="KW-1003">Cell membrane</keyword>
<dbReference type="PANTHER" id="PTHR41164:SF1">
    <property type="entry name" value="CURLI PRODUCTION ASSEMBLY_TRANSPORT COMPONENT CSGG"/>
    <property type="match status" value="1"/>
</dbReference>
<dbReference type="EMBL" id="BRXS01000003">
    <property type="protein sequence ID" value="GLC25592.1"/>
    <property type="molecule type" value="Genomic_DNA"/>
</dbReference>
<name>A0AA37Q8C2_9BACT</name>
<feature type="region of interest" description="Disordered" evidence="6">
    <location>
        <begin position="240"/>
        <end position="262"/>
    </location>
</feature>
<dbReference type="AlphaFoldDB" id="A0AA37Q8C2"/>
<keyword evidence="2 7" id="KW-0732">Signal</keyword>
<dbReference type="Gene3D" id="3.40.50.10610">
    <property type="entry name" value="ABC-type transport auxiliary lipoprotein component"/>
    <property type="match status" value="1"/>
</dbReference>
<reference evidence="8" key="1">
    <citation type="submission" date="2022-08" db="EMBL/GenBank/DDBJ databases">
        <title>Draft genome sequencing of Roseisolibacter agri AW1220.</title>
        <authorList>
            <person name="Tobiishi Y."/>
            <person name="Tonouchi A."/>
        </authorList>
    </citation>
    <scope>NUCLEOTIDE SEQUENCE</scope>
    <source>
        <strain evidence="8">AW1220</strain>
    </source>
</reference>
<dbReference type="Pfam" id="PF03783">
    <property type="entry name" value="CsgG"/>
    <property type="match status" value="1"/>
</dbReference>
<dbReference type="RefSeq" id="WP_284350047.1">
    <property type="nucleotide sequence ID" value="NZ_BRXS01000003.1"/>
</dbReference>
<organism evidence="8 9">
    <name type="scientific">Roseisolibacter agri</name>
    <dbReference type="NCBI Taxonomy" id="2014610"/>
    <lineage>
        <taxon>Bacteria</taxon>
        <taxon>Pseudomonadati</taxon>
        <taxon>Gemmatimonadota</taxon>
        <taxon>Gemmatimonadia</taxon>
        <taxon>Gemmatimonadales</taxon>
        <taxon>Gemmatimonadaceae</taxon>
        <taxon>Roseisolibacter</taxon>
    </lineage>
</organism>
<sequence>MRPPSFVRRLAAAASLLLTLPVAGGAQGAGRTPREAPKTVAVLYFDNNTGSADYDAMGRGVAAMLITDLSGVPEIKLVERDKLQAVLTEQKMQQSGFFDPATAVKAGKLLGAEYLLTGAFTARDPEIRIDTRVVRVETGEIVRTAKVQGKEDKFFDLQQKLAKELVKGLPIAVSPEAMAEMEAKQQKNRIDDAGTMVAFSQGLQRLDYGDHVGAIEKLGPVMLKAPESAIVAAAYAEAKRRSGNAAKQQVRNKAKDLLRRWP</sequence>
<evidence type="ECO:0000313" key="8">
    <source>
        <dbReference type="EMBL" id="GLC25592.1"/>
    </source>
</evidence>
<evidence type="ECO:0000256" key="6">
    <source>
        <dbReference type="SAM" id="MobiDB-lite"/>
    </source>
</evidence>
<comment type="caution">
    <text evidence="8">The sequence shown here is derived from an EMBL/GenBank/DDBJ whole genome shotgun (WGS) entry which is preliminary data.</text>
</comment>
<evidence type="ECO:0000256" key="7">
    <source>
        <dbReference type="SAM" id="SignalP"/>
    </source>
</evidence>
<keyword evidence="9" id="KW-1185">Reference proteome</keyword>